<evidence type="ECO:0000313" key="2">
    <source>
        <dbReference type="Proteomes" id="UP001596072"/>
    </source>
</evidence>
<evidence type="ECO:0008006" key="3">
    <source>
        <dbReference type="Google" id="ProtNLM"/>
    </source>
</evidence>
<reference evidence="2" key="1">
    <citation type="journal article" date="2019" name="Int. J. Syst. Evol. Microbiol.">
        <title>The Global Catalogue of Microorganisms (GCM) 10K type strain sequencing project: providing services to taxonomists for standard genome sequencing and annotation.</title>
        <authorList>
            <consortium name="The Broad Institute Genomics Platform"/>
            <consortium name="The Broad Institute Genome Sequencing Center for Infectious Disease"/>
            <person name="Wu L."/>
            <person name="Ma J."/>
        </authorList>
    </citation>
    <scope>NUCLEOTIDE SEQUENCE [LARGE SCALE GENOMIC DNA]</scope>
    <source>
        <strain evidence="2">YIM 94188</strain>
    </source>
</reference>
<protein>
    <recommendedName>
        <fullName evidence="3">Resolvase/invertase-type recombinase catalytic domain-containing protein</fullName>
    </recommendedName>
</protein>
<name>A0ABW0ZN68_9ACTN</name>
<gene>
    <name evidence="1" type="ORF">ACFPQB_19305</name>
</gene>
<dbReference type="Proteomes" id="UP001596072">
    <property type="component" value="Unassembled WGS sequence"/>
</dbReference>
<keyword evidence="2" id="KW-1185">Reference proteome</keyword>
<comment type="caution">
    <text evidence="1">The sequence shown here is derived from an EMBL/GenBank/DDBJ whole genome shotgun (WGS) entry which is preliminary data.</text>
</comment>
<organism evidence="1 2">
    <name type="scientific">Nocardioides vastitatis</name>
    <dbReference type="NCBI Taxonomy" id="2568655"/>
    <lineage>
        <taxon>Bacteria</taxon>
        <taxon>Bacillati</taxon>
        <taxon>Actinomycetota</taxon>
        <taxon>Actinomycetes</taxon>
        <taxon>Propionibacteriales</taxon>
        <taxon>Nocardioidaceae</taxon>
        <taxon>Nocardioides</taxon>
    </lineage>
</organism>
<evidence type="ECO:0000313" key="1">
    <source>
        <dbReference type="EMBL" id="MFC5731071.1"/>
    </source>
</evidence>
<accession>A0ABW0ZN68</accession>
<dbReference type="RefSeq" id="WP_136434986.1">
    <property type="nucleotide sequence ID" value="NZ_JBHSNS010000012.1"/>
</dbReference>
<dbReference type="EMBL" id="JBHSNS010000012">
    <property type="protein sequence ID" value="MFC5731071.1"/>
    <property type="molecule type" value="Genomic_DNA"/>
</dbReference>
<proteinExistence type="predicted"/>
<sequence>MNSYPRPVLLGYIRADVLASTAEIRRVEAKLVTFAGREDFSLGTVYVERGTRAGVFDSLMDELAHDDSAWGLVVPDLRHLTIIEQLVMRRHDHGAQTKVVVASHCPDHRG</sequence>